<keyword evidence="1" id="KW-1133">Transmembrane helix</keyword>
<keyword evidence="1" id="KW-0472">Membrane</keyword>
<dbReference type="InterPro" id="IPR052549">
    <property type="entry name" value="SpmB"/>
</dbReference>
<dbReference type="Pfam" id="PF07670">
    <property type="entry name" value="Gate"/>
    <property type="match status" value="1"/>
</dbReference>
<sequence length="177" mass="19431">MVEIFINEVSKWMIPIIITFIPVYAYVKGIKVYEVFIEGAEDGFKIAIKLIPYLVAMLVAVGIFRNSGAMEMFVEILKPVTSIFNIPGEILPLALMRPFSGGASLGIATELINTYGADSIIGRIASTMQGSSDTTFFVLAVYFGSVGIKKYRHAPWVGLTADLTTFLVSVYIVNKVF</sequence>
<reference evidence="3 4" key="1">
    <citation type="submission" date="2017-04" db="EMBL/GenBank/DDBJ databases">
        <authorList>
            <person name="Afonso C.L."/>
            <person name="Miller P.J."/>
            <person name="Scott M.A."/>
            <person name="Spackman E."/>
            <person name="Goraichik I."/>
            <person name="Dimitrov K.M."/>
            <person name="Suarez D.L."/>
            <person name="Swayne D.E."/>
        </authorList>
    </citation>
    <scope>NUCLEOTIDE SEQUENCE [LARGE SCALE GENOMIC DNA]</scope>
    <source>
        <strain evidence="3 4">DSM 11270</strain>
    </source>
</reference>
<keyword evidence="1" id="KW-0812">Transmembrane</keyword>
<name>A0A1W1VM60_DESTI</name>
<dbReference type="EMBL" id="FWWT01000022">
    <property type="protein sequence ID" value="SMB94373.1"/>
    <property type="molecule type" value="Genomic_DNA"/>
</dbReference>
<dbReference type="Proteomes" id="UP000192731">
    <property type="component" value="Unassembled WGS sequence"/>
</dbReference>
<dbReference type="STRING" id="656914.SAMN00017405_0192"/>
<feature type="transmembrane region" description="Helical" evidence="1">
    <location>
        <begin position="12"/>
        <end position="27"/>
    </location>
</feature>
<keyword evidence="4" id="KW-1185">Reference proteome</keyword>
<dbReference type="PANTHER" id="PTHR35793:SF2">
    <property type="entry name" value="INNER MEMBRANE PROTEIN YJIG"/>
    <property type="match status" value="1"/>
</dbReference>
<evidence type="ECO:0000259" key="2">
    <source>
        <dbReference type="Pfam" id="PF07670"/>
    </source>
</evidence>
<accession>A0A1W1VM60</accession>
<organism evidence="3 4">
    <name type="scientific">Desulfonispora thiosulfatigenes DSM 11270</name>
    <dbReference type="NCBI Taxonomy" id="656914"/>
    <lineage>
        <taxon>Bacteria</taxon>
        <taxon>Bacillati</taxon>
        <taxon>Bacillota</taxon>
        <taxon>Clostridia</taxon>
        <taxon>Eubacteriales</taxon>
        <taxon>Peptococcaceae</taxon>
        <taxon>Desulfonispora</taxon>
    </lineage>
</organism>
<protein>
    <submittedName>
        <fullName evidence="3">Spore maturation protein B</fullName>
    </submittedName>
</protein>
<feature type="domain" description="Nucleoside transporter/FeoB GTPase Gate" evidence="2">
    <location>
        <begin position="47"/>
        <end position="149"/>
    </location>
</feature>
<dbReference type="InterPro" id="IPR011642">
    <property type="entry name" value="Gate_dom"/>
</dbReference>
<gene>
    <name evidence="3" type="ORF">SAMN00017405_0192</name>
</gene>
<dbReference type="AlphaFoldDB" id="A0A1W1VM60"/>
<evidence type="ECO:0000313" key="4">
    <source>
        <dbReference type="Proteomes" id="UP000192731"/>
    </source>
</evidence>
<evidence type="ECO:0000256" key="1">
    <source>
        <dbReference type="SAM" id="Phobius"/>
    </source>
</evidence>
<feature type="transmembrane region" description="Helical" evidence="1">
    <location>
        <begin position="47"/>
        <end position="64"/>
    </location>
</feature>
<dbReference type="PANTHER" id="PTHR35793">
    <property type="entry name" value="INNER MEMBRANE PROTEIN YJIG"/>
    <property type="match status" value="1"/>
</dbReference>
<dbReference type="OrthoDB" id="9805623at2"/>
<dbReference type="RefSeq" id="WP_084054011.1">
    <property type="nucleotide sequence ID" value="NZ_FWWT01000022.1"/>
</dbReference>
<evidence type="ECO:0000313" key="3">
    <source>
        <dbReference type="EMBL" id="SMB94373.1"/>
    </source>
</evidence>
<dbReference type="GO" id="GO:0005886">
    <property type="term" value="C:plasma membrane"/>
    <property type="evidence" value="ECO:0007669"/>
    <property type="project" value="TreeGrafter"/>
</dbReference>
<proteinExistence type="predicted"/>